<dbReference type="InterPro" id="IPR029526">
    <property type="entry name" value="PGBD"/>
</dbReference>
<feature type="region of interest" description="Disordered" evidence="1">
    <location>
        <begin position="39"/>
        <end position="74"/>
    </location>
</feature>
<feature type="compositionally biased region" description="Basic and acidic residues" evidence="1">
    <location>
        <begin position="312"/>
        <end position="324"/>
    </location>
</feature>
<name>W2Y2I7_PHYNI</name>
<feature type="domain" description="PiggyBac transposable element-derived protein" evidence="2">
    <location>
        <begin position="400"/>
        <end position="749"/>
    </location>
</feature>
<feature type="compositionally biased region" description="Polar residues" evidence="1">
    <location>
        <begin position="225"/>
        <end position="255"/>
    </location>
</feature>
<dbReference type="PANTHER" id="PTHR46599:SF3">
    <property type="entry name" value="PIGGYBAC TRANSPOSABLE ELEMENT-DERIVED PROTEIN 4"/>
    <property type="match status" value="1"/>
</dbReference>
<protein>
    <recommendedName>
        <fullName evidence="2">PiggyBac transposable element-derived protein domain-containing protein</fullName>
    </recommendedName>
</protein>
<organism evidence="3 4">
    <name type="scientific">Phytophthora nicotianae P10297</name>
    <dbReference type="NCBI Taxonomy" id="1317064"/>
    <lineage>
        <taxon>Eukaryota</taxon>
        <taxon>Sar</taxon>
        <taxon>Stramenopiles</taxon>
        <taxon>Oomycota</taxon>
        <taxon>Peronosporomycetes</taxon>
        <taxon>Peronosporales</taxon>
        <taxon>Peronosporaceae</taxon>
        <taxon>Phytophthora</taxon>
    </lineage>
</organism>
<dbReference type="Pfam" id="PF13843">
    <property type="entry name" value="DDE_Tnp_1_7"/>
    <property type="match status" value="1"/>
</dbReference>
<proteinExistence type="predicted"/>
<feature type="compositionally biased region" description="Basic residues" evidence="1">
    <location>
        <begin position="140"/>
        <end position="170"/>
    </location>
</feature>
<dbReference type="EMBL" id="ANIY01004520">
    <property type="protein sequence ID" value="ETP28932.1"/>
    <property type="molecule type" value="Genomic_DNA"/>
</dbReference>
<feature type="compositionally biased region" description="Acidic residues" evidence="1">
    <location>
        <begin position="114"/>
        <end position="133"/>
    </location>
</feature>
<evidence type="ECO:0000313" key="4">
    <source>
        <dbReference type="Proteomes" id="UP000018948"/>
    </source>
</evidence>
<feature type="compositionally biased region" description="Low complexity" evidence="1">
    <location>
        <begin position="992"/>
        <end position="1004"/>
    </location>
</feature>
<feature type="compositionally biased region" description="Basic and acidic residues" evidence="1">
    <location>
        <begin position="934"/>
        <end position="953"/>
    </location>
</feature>
<dbReference type="Proteomes" id="UP000018948">
    <property type="component" value="Unassembled WGS sequence"/>
</dbReference>
<feature type="region of interest" description="Disordered" evidence="1">
    <location>
        <begin position="93"/>
        <end position="181"/>
    </location>
</feature>
<sequence>MAHKETRSERQRFLQRLEGLSSEDRQRIQKEHVAYMNGERATDANFGESETAALSAVRSSQRAPRSTPRPPMGKDLAYLKAQKRLISEQRSAVAAKTVAGSGRKAPVARKSKDDDEDYIPAEDDVDEDIESDVMVEATAPKKKVASKKKPAPVNKRKPVAASKQLKKTRKPSAAMLAKEKAKAEKNAAARKRCQAAAAAEVEGASDSEDFEERGCIDVEVRSIQRDQPPTSQLPSDTTSRNEVSNEASVAPSSHIPSSIEAIPVSWTPEDVAFEVLDSDCDDTETEFCFVDDDEELERAKASTRAEEDEELVDSRYNSDVDSDARDVPLQNEDLEHVELSTGVGDGGHVCRSWNVLEKEDMVEFAKSEANMSDLRSDEWILGLYAGSYGPTDEVIALADSPLQLFLFFMPKDLWRKVARESNRYFLQNLTLRVNSMFENQRTPGKTSKEDFMDRESKKDDIQPHEIVHVLGLLMARMLNPHRRRFRDHWCTKSVGAVPRGTFNDYMPRHRFEHVMAIIHFTNNADTRASSDRAWKIRSVVDTLQETFPRGYSTPPVICFDEGIIPSRNRSNPTRQYLKAKPHKWGTKLFLTCCAETAYCIRLEVYCGKAQHTEECGNVPESVRYADPNTGPSAVIRNLEAVLPAPQDSVHHLVVTDRFYTSVQLALQLLRRNVYSIGTIQADRVGYPLEIVEKNRDRPKSIPHGTTIMAVAKICSLMTGMVWWYRKPVQFLGTGSSRAMETCMRRTNKAEEGELRSLAHPWCAIIIGGWAGLTFTTNCVSRDTRCNSKHVFREAQKRFDARPVSHAEFMLELHAEMMQMTEADFSDRETPDPETTVGLTPLSTAHEPLESPDYQVVNGVRKRRQCQCKVCSLLKRRIGARQATKYYCAGCSKSEKARTYLCNKVWKHYPGNTMTCFQIWHYKWKNGTKRPQPRCGRDIQNREAGRGRRGGTTEKRKRRNDQRDGEHEEDSEDEIAGVVEGGAVSDGEDLDEGVVQGDDAAAVGDAGEGAADGGHGDSANNEES</sequence>
<accession>W2Y2I7</accession>
<evidence type="ECO:0000259" key="2">
    <source>
        <dbReference type="Pfam" id="PF13843"/>
    </source>
</evidence>
<dbReference type="PANTHER" id="PTHR46599">
    <property type="entry name" value="PIGGYBAC TRANSPOSABLE ELEMENT-DERIVED PROTEIN 4"/>
    <property type="match status" value="1"/>
</dbReference>
<reference evidence="3 4" key="1">
    <citation type="submission" date="2013-11" db="EMBL/GenBank/DDBJ databases">
        <title>The Genome Sequence of Phytophthora parasitica P10297.</title>
        <authorList>
            <consortium name="The Broad Institute Genomics Platform"/>
            <person name="Russ C."/>
            <person name="Tyler B."/>
            <person name="Panabieres F."/>
            <person name="Shan W."/>
            <person name="Tripathy S."/>
            <person name="Grunwald N."/>
            <person name="Machado M."/>
            <person name="Johnson C.S."/>
            <person name="Walker B."/>
            <person name="Young S.K."/>
            <person name="Zeng Q."/>
            <person name="Gargeya S."/>
            <person name="Fitzgerald M."/>
            <person name="Haas B."/>
            <person name="Abouelleil A."/>
            <person name="Allen A.W."/>
            <person name="Alvarado L."/>
            <person name="Arachchi H.M."/>
            <person name="Berlin A.M."/>
            <person name="Chapman S.B."/>
            <person name="Gainer-Dewar J."/>
            <person name="Goldberg J."/>
            <person name="Griggs A."/>
            <person name="Gujja S."/>
            <person name="Hansen M."/>
            <person name="Howarth C."/>
            <person name="Imamovic A."/>
            <person name="Ireland A."/>
            <person name="Larimer J."/>
            <person name="McCowan C."/>
            <person name="Murphy C."/>
            <person name="Pearson M."/>
            <person name="Poon T.W."/>
            <person name="Priest M."/>
            <person name="Roberts A."/>
            <person name="Saif S."/>
            <person name="Shea T."/>
            <person name="Sisk P."/>
            <person name="Sykes S."/>
            <person name="Wortman J."/>
            <person name="Nusbaum C."/>
            <person name="Birren B."/>
        </authorList>
    </citation>
    <scope>NUCLEOTIDE SEQUENCE [LARGE SCALE GENOMIC DNA]</scope>
    <source>
        <strain evidence="3 4">P10297</strain>
    </source>
</reference>
<dbReference type="OrthoDB" id="122438at2759"/>
<gene>
    <name evidence="3" type="ORF">F442_21842</name>
</gene>
<feature type="region of interest" description="Disordered" evidence="1">
    <location>
        <begin position="300"/>
        <end position="324"/>
    </location>
</feature>
<feature type="region of interest" description="Disordered" evidence="1">
    <location>
        <begin position="927"/>
        <end position="1023"/>
    </location>
</feature>
<evidence type="ECO:0000313" key="3">
    <source>
        <dbReference type="EMBL" id="ETP28932.1"/>
    </source>
</evidence>
<feature type="region of interest" description="Disordered" evidence="1">
    <location>
        <begin position="219"/>
        <end position="255"/>
    </location>
</feature>
<evidence type="ECO:0000256" key="1">
    <source>
        <dbReference type="SAM" id="MobiDB-lite"/>
    </source>
</evidence>
<comment type="caution">
    <text evidence="3">The sequence shown here is derived from an EMBL/GenBank/DDBJ whole genome shotgun (WGS) entry which is preliminary data.</text>
</comment>
<dbReference type="AlphaFoldDB" id="W2Y2I7"/>